<proteinExistence type="predicted"/>
<dbReference type="KEGG" id="ptn:PTRA_a0707"/>
<dbReference type="EMBL" id="CP011034">
    <property type="protein sequence ID" value="ALS32033.1"/>
    <property type="molecule type" value="Genomic_DNA"/>
</dbReference>
<sequence length="54" mass="6389">MHPLLEQEELDFIFELYRPTTSTKPASEQSQNRNYKKVTQHQCNKNNSTSSYLI</sequence>
<feature type="region of interest" description="Disordered" evidence="1">
    <location>
        <begin position="21"/>
        <end position="54"/>
    </location>
</feature>
<dbReference type="AlphaFoldDB" id="A0A0U2WWM2"/>
<dbReference type="PATRIC" id="fig|1315283.4.peg.631"/>
<dbReference type="RefSeq" id="WP_167653567.1">
    <property type="nucleotide sequence ID" value="NZ_CP011034.1"/>
</dbReference>
<feature type="compositionally biased region" description="Polar residues" evidence="1">
    <location>
        <begin position="21"/>
        <end position="33"/>
    </location>
</feature>
<gene>
    <name evidence="2" type="ORF">PTRA_a0707</name>
</gene>
<reference evidence="2 3" key="1">
    <citation type="submission" date="2015-03" db="EMBL/GenBank/DDBJ databases">
        <authorList>
            <person name="Murphy D."/>
        </authorList>
    </citation>
    <scope>NUCLEOTIDE SEQUENCE [LARGE SCALE GENOMIC DNA]</scope>
    <source>
        <strain evidence="2 3">KMM 520</strain>
    </source>
</reference>
<evidence type="ECO:0000313" key="3">
    <source>
        <dbReference type="Proteomes" id="UP000065261"/>
    </source>
</evidence>
<name>A0A0U2WWM2_9GAMM</name>
<accession>A0A0U2WWM2</accession>
<feature type="compositionally biased region" description="Polar residues" evidence="1">
    <location>
        <begin position="40"/>
        <end position="54"/>
    </location>
</feature>
<organism evidence="2">
    <name type="scientific">Pseudoalteromonas translucida KMM 520</name>
    <dbReference type="NCBI Taxonomy" id="1315283"/>
    <lineage>
        <taxon>Bacteria</taxon>
        <taxon>Pseudomonadati</taxon>
        <taxon>Pseudomonadota</taxon>
        <taxon>Gammaproteobacteria</taxon>
        <taxon>Alteromonadales</taxon>
        <taxon>Pseudoalteromonadaceae</taxon>
        <taxon>Pseudoalteromonas</taxon>
    </lineage>
</organism>
<dbReference type="Proteomes" id="UP000065261">
    <property type="component" value="Chromosome I"/>
</dbReference>
<protein>
    <submittedName>
        <fullName evidence="2">Uncharacterized protein</fullName>
    </submittedName>
</protein>
<evidence type="ECO:0000313" key="2">
    <source>
        <dbReference type="EMBL" id="ALS32033.1"/>
    </source>
</evidence>
<evidence type="ECO:0000256" key="1">
    <source>
        <dbReference type="SAM" id="MobiDB-lite"/>
    </source>
</evidence>